<dbReference type="HOGENOM" id="CLU_120887_1_2_9"/>
<evidence type="ECO:0000313" key="2">
    <source>
        <dbReference type="Proteomes" id="UP000016662"/>
    </source>
</evidence>
<dbReference type="PATRIC" id="fig|411473.3.peg.1426"/>
<dbReference type="GeneID" id="93692307"/>
<gene>
    <name evidence="1" type="ORF">RUMCAL_01743</name>
</gene>
<dbReference type="Proteomes" id="UP000016662">
    <property type="component" value="Unassembled WGS sequence"/>
</dbReference>
<dbReference type="Pfam" id="PF09548">
    <property type="entry name" value="Spore_III_AB"/>
    <property type="match status" value="1"/>
</dbReference>
<evidence type="ECO:0000313" key="1">
    <source>
        <dbReference type="EMBL" id="ERJ95031.1"/>
    </source>
</evidence>
<dbReference type="AlphaFoldDB" id="U2K974"/>
<protein>
    <submittedName>
        <fullName evidence="1">Putative stage III sporulation protein AB</fullName>
    </submittedName>
</protein>
<keyword evidence="2" id="KW-1185">Reference proteome</keyword>
<proteinExistence type="predicted"/>
<reference evidence="1 2" key="1">
    <citation type="submission" date="2013-07" db="EMBL/GenBank/DDBJ databases">
        <authorList>
            <person name="Weinstock G."/>
            <person name="Sodergren E."/>
            <person name="Wylie T."/>
            <person name="Fulton L."/>
            <person name="Fulton R."/>
            <person name="Fronick C."/>
            <person name="O'Laughlin M."/>
            <person name="Godfrey J."/>
            <person name="Miner T."/>
            <person name="Herter B."/>
            <person name="Appelbaum E."/>
            <person name="Cordes M."/>
            <person name="Lek S."/>
            <person name="Wollam A."/>
            <person name="Pepin K.H."/>
            <person name="Palsikar V.B."/>
            <person name="Mitreva M."/>
            <person name="Wilson R.K."/>
        </authorList>
    </citation>
    <scope>NUCLEOTIDE SEQUENCE [LARGE SCALE GENOMIC DNA]</scope>
    <source>
        <strain evidence="1 2">ATCC 27760</strain>
    </source>
</reference>
<accession>U2K974</accession>
<dbReference type="EMBL" id="AWVF01000220">
    <property type="protein sequence ID" value="ERJ95031.1"/>
    <property type="molecule type" value="Genomic_DNA"/>
</dbReference>
<name>U2K974_9FIRM</name>
<organism evidence="1 2">
    <name type="scientific">Ruminococcus callidus ATCC 27760</name>
    <dbReference type="NCBI Taxonomy" id="411473"/>
    <lineage>
        <taxon>Bacteria</taxon>
        <taxon>Bacillati</taxon>
        <taxon>Bacillota</taxon>
        <taxon>Clostridia</taxon>
        <taxon>Eubacteriales</taxon>
        <taxon>Oscillospiraceae</taxon>
        <taxon>Ruminococcus</taxon>
    </lineage>
</organism>
<comment type="caution">
    <text evidence="1">The sequence shown here is derived from an EMBL/GenBank/DDBJ whole genome shotgun (WGS) entry which is preliminary data.</text>
</comment>
<dbReference type="InterPro" id="IPR014198">
    <property type="entry name" value="Spore_III_AB"/>
</dbReference>
<sequence length="167" mass="18345">MMKWLGLLLVVCSGGGIGFLYAMRLRQERTNLERLCQMLREIAVQIAFRSLTVQELLEQLCRETAYAAFQFPVTVLSGMEQGLPLAEAWAAGIRQDKAVPEPAKKLLLPLGEELGASDLDGQAATLAQYRMQLEPYAAEAGEKCVQRQRLYCSLGLLGGLLAAILLC</sequence>
<dbReference type="STRING" id="411473.RUMCAL_01743"/>
<dbReference type="RefSeq" id="WP_021683212.1">
    <property type="nucleotide sequence ID" value="NZ_KI260469.1"/>
</dbReference>